<feature type="region of interest" description="Disordered" evidence="1">
    <location>
        <begin position="336"/>
        <end position="370"/>
    </location>
</feature>
<feature type="compositionally biased region" description="Acidic residues" evidence="1">
    <location>
        <begin position="345"/>
        <end position="370"/>
    </location>
</feature>
<evidence type="ECO:0000313" key="3">
    <source>
        <dbReference type="Proteomes" id="UP000695562"/>
    </source>
</evidence>
<name>A0A8J4V7L4_9MYCE</name>
<gene>
    <name evidence="2" type="ORF">CYY_004638</name>
</gene>
<accession>A0A8J4V7L4</accession>
<sequence length="370" mass="42038">MSKRKAQDDDNLSGSETEDESTTTTMKKNKPLDQDEYDRQNQSIIDLLSHTNITELKEEDYQDWFNNIAYQLQNNVILYINEIPHLMIELEFYFKGYKHNDLFAHCDVMQLEKASWYFHRTNGTFRGGSFKGLDITFGCGDDVYGGILIRSLKRVDSQSTIVDGPSLCVDHILKLTKQADIKTFVATAGRSVFESKNPLLYLKMLSDVDSSAQSSLPKPGRIEDMFGSGRVGLTFKRYKPTMEYFIAQNYRFLRYPDKVKKGKHYMVLSDGLQGKGPVEIKNRVGSTVASIEKILKQITTGSKKTRANIKDYKTDLNNDAVCQLLALCAKLTKERLNGTESSDANGDDGDDQDENDNQDDQDQTEDEDQE</sequence>
<evidence type="ECO:0000256" key="1">
    <source>
        <dbReference type="SAM" id="MobiDB-lite"/>
    </source>
</evidence>
<organism evidence="2 3">
    <name type="scientific">Polysphondylium violaceum</name>
    <dbReference type="NCBI Taxonomy" id="133409"/>
    <lineage>
        <taxon>Eukaryota</taxon>
        <taxon>Amoebozoa</taxon>
        <taxon>Evosea</taxon>
        <taxon>Eumycetozoa</taxon>
        <taxon>Dictyostelia</taxon>
        <taxon>Dictyosteliales</taxon>
        <taxon>Dictyosteliaceae</taxon>
        <taxon>Polysphondylium</taxon>
    </lineage>
</organism>
<comment type="caution">
    <text evidence="2">The sequence shown here is derived from an EMBL/GenBank/DDBJ whole genome shotgun (WGS) entry which is preliminary data.</text>
</comment>
<evidence type="ECO:0000313" key="2">
    <source>
        <dbReference type="EMBL" id="KAF2074069.1"/>
    </source>
</evidence>
<protein>
    <submittedName>
        <fullName evidence="2">Uncharacterized protein</fullName>
    </submittedName>
</protein>
<keyword evidence="3" id="KW-1185">Reference proteome</keyword>
<dbReference type="AlphaFoldDB" id="A0A8J4V7L4"/>
<reference evidence="2" key="1">
    <citation type="submission" date="2020-01" db="EMBL/GenBank/DDBJ databases">
        <title>Development of genomics and gene disruption for Polysphondylium violaceum indicates a role for the polyketide synthase stlB in stalk morphogenesis.</title>
        <authorList>
            <person name="Narita B."/>
            <person name="Kawabe Y."/>
            <person name="Kin K."/>
            <person name="Saito T."/>
            <person name="Gibbs R."/>
            <person name="Kuspa A."/>
            <person name="Muzny D."/>
            <person name="Queller D."/>
            <person name="Richards S."/>
            <person name="Strassman J."/>
            <person name="Sucgang R."/>
            <person name="Worley K."/>
            <person name="Schaap P."/>
        </authorList>
    </citation>
    <scope>NUCLEOTIDE SEQUENCE</scope>
    <source>
        <strain evidence="2">QSvi11</strain>
    </source>
</reference>
<dbReference type="OrthoDB" id="16851at2759"/>
<dbReference type="EMBL" id="AJWJ01000167">
    <property type="protein sequence ID" value="KAF2074069.1"/>
    <property type="molecule type" value="Genomic_DNA"/>
</dbReference>
<proteinExistence type="predicted"/>
<dbReference type="Proteomes" id="UP000695562">
    <property type="component" value="Unassembled WGS sequence"/>
</dbReference>
<feature type="region of interest" description="Disordered" evidence="1">
    <location>
        <begin position="1"/>
        <end position="35"/>
    </location>
</feature>